<name>A0ABU9TUD7_9GAMM</name>
<dbReference type="PANTHER" id="PTHR40940">
    <property type="entry name" value="PROTEIN BATD-RELATED"/>
    <property type="match status" value="1"/>
</dbReference>
<keyword evidence="1" id="KW-1133">Transmembrane helix</keyword>
<evidence type="ECO:0000256" key="2">
    <source>
        <dbReference type="SAM" id="SignalP"/>
    </source>
</evidence>
<dbReference type="Proteomes" id="UP001449225">
    <property type="component" value="Unassembled WGS sequence"/>
</dbReference>
<evidence type="ECO:0000256" key="1">
    <source>
        <dbReference type="SAM" id="Phobius"/>
    </source>
</evidence>
<evidence type="ECO:0000313" key="5">
    <source>
        <dbReference type="Proteomes" id="UP001449225"/>
    </source>
</evidence>
<dbReference type="InterPro" id="IPR057699">
    <property type="entry name" value="DUF7939"/>
</dbReference>
<accession>A0ABU9TUD7</accession>
<gene>
    <name evidence="4" type="ORF">WNY58_11645</name>
</gene>
<feature type="signal peptide" evidence="2">
    <location>
        <begin position="1"/>
        <end position="22"/>
    </location>
</feature>
<keyword evidence="5" id="KW-1185">Reference proteome</keyword>
<keyword evidence="2" id="KW-0732">Signal</keyword>
<keyword evidence="1" id="KW-0472">Membrane</keyword>
<sequence>MLIHPSKLLCTLLFFLSFSIHAAVTAKLDQSTIYQGEKLTLTLETDQTNQNRPDLRALQKDYVILSTKKVTLSSHSTNAVITRNRWVLSLRPIGDGEKVIPSIKVGTEVSPEVSLSVLPAEQNPHPSEGVLRPIYLEVELNKEEVYIGGQAILSARIFHLTTLSQDTNLSQPESIDALIKPLEEQKKYTTVVRGQRYTVTENNYAVFPRQEGMIEISPLFLSTTLANDTVLELNSPPQLLSVLPPTYNNSNTLWLPAKSLHIEDNLSDIHHASAGTAFTRIISMEAEGLPASVLPSLSVLENELAEIKLLNVILEEQMTERGVISQRTEELVITPSEAGEITLPPIDIPWWNTLNDQGQTASLPSRILLTSAPSASDRALPVNNNAHSTPHPSNQTPELLIWLLTAISIISALGWIYSFNQLRILKNDSKQNETEIAQEQTMRKQAANEIAEKNTFQALSMACNQNNPTIAQLRLIEWAQSFWNDPLLLSLEHICERANNQTFTFLILDLEQYLYSQSAELWQGDLLLDTIEKLRQRQQRLIAMEEDDNPTYG</sequence>
<proteinExistence type="predicted"/>
<feature type="transmembrane region" description="Helical" evidence="1">
    <location>
        <begin position="399"/>
        <end position="417"/>
    </location>
</feature>
<feature type="domain" description="DUF7939" evidence="3">
    <location>
        <begin position="452"/>
        <end position="538"/>
    </location>
</feature>
<evidence type="ECO:0000313" key="4">
    <source>
        <dbReference type="EMBL" id="MEM5537046.1"/>
    </source>
</evidence>
<organism evidence="4 5">
    <name type="scientific">Neptuniibacter pectenicola</name>
    <dbReference type="NCBI Taxonomy" id="1806669"/>
    <lineage>
        <taxon>Bacteria</taxon>
        <taxon>Pseudomonadati</taxon>
        <taxon>Pseudomonadota</taxon>
        <taxon>Gammaproteobacteria</taxon>
        <taxon>Oceanospirillales</taxon>
        <taxon>Oceanospirillaceae</taxon>
        <taxon>Neptuniibacter</taxon>
    </lineage>
</organism>
<comment type="caution">
    <text evidence="4">The sequence shown here is derived from an EMBL/GenBank/DDBJ whole genome shotgun (WGS) entry which is preliminary data.</text>
</comment>
<protein>
    <recommendedName>
        <fullName evidence="3">DUF7939 domain-containing protein</fullName>
    </recommendedName>
</protein>
<evidence type="ECO:0000259" key="3">
    <source>
        <dbReference type="Pfam" id="PF25607"/>
    </source>
</evidence>
<keyword evidence="1" id="KW-0812">Transmembrane</keyword>
<dbReference type="InterPro" id="IPR025738">
    <property type="entry name" value="BatD"/>
</dbReference>
<reference evidence="4 5" key="1">
    <citation type="submission" date="2024-03" db="EMBL/GenBank/DDBJ databases">
        <title>Community enrichment and isolation of bacterial strains for fucoidan degradation.</title>
        <authorList>
            <person name="Sichert A."/>
        </authorList>
    </citation>
    <scope>NUCLEOTIDE SEQUENCE [LARGE SCALE GENOMIC DNA]</scope>
    <source>
        <strain evidence="4 5">AS76</strain>
    </source>
</reference>
<dbReference type="Pfam" id="PF25607">
    <property type="entry name" value="DUF7939"/>
    <property type="match status" value="1"/>
</dbReference>
<feature type="chain" id="PRO_5045963450" description="DUF7939 domain-containing protein" evidence="2">
    <location>
        <begin position="23"/>
        <end position="553"/>
    </location>
</feature>
<dbReference type="PANTHER" id="PTHR40940:SF1">
    <property type="entry name" value="PROTEIN BATD"/>
    <property type="match status" value="1"/>
</dbReference>
<dbReference type="RefSeq" id="WP_339892313.1">
    <property type="nucleotide sequence ID" value="NZ_CAXBCE010000044.1"/>
</dbReference>
<dbReference type="EMBL" id="JBBMRA010000010">
    <property type="protein sequence ID" value="MEM5537046.1"/>
    <property type="molecule type" value="Genomic_DNA"/>
</dbReference>